<keyword evidence="4" id="KW-1185">Reference proteome</keyword>
<gene>
    <name evidence="3" type="ORF">JMA_32790</name>
</gene>
<dbReference type="InterPro" id="IPR043128">
    <property type="entry name" value="Rev_trsase/Diguanyl_cyclase"/>
</dbReference>
<dbReference type="InterPro" id="IPR029787">
    <property type="entry name" value="Nucleotide_cyclase"/>
</dbReference>
<dbReference type="PANTHER" id="PTHR44757">
    <property type="entry name" value="DIGUANYLATE CYCLASE DGCP"/>
    <property type="match status" value="1"/>
</dbReference>
<dbReference type="NCBIfam" id="TIGR00254">
    <property type="entry name" value="GGDEF"/>
    <property type="match status" value="1"/>
</dbReference>
<reference evidence="3 4" key="1">
    <citation type="submission" date="2014-08" db="EMBL/GenBank/DDBJ databases">
        <title>Complete genome of a marine bacteria Jeotgalibacillus malaysiensis.</title>
        <authorList>
            <person name="Yaakop A.S."/>
            <person name="Chan K.-G."/>
            <person name="Goh K.M."/>
        </authorList>
    </citation>
    <scope>NUCLEOTIDE SEQUENCE [LARGE SCALE GENOMIC DNA]</scope>
    <source>
        <strain evidence="3 4">D5</strain>
    </source>
</reference>
<evidence type="ECO:0000256" key="1">
    <source>
        <dbReference type="SAM" id="Phobius"/>
    </source>
</evidence>
<dbReference type="PROSITE" id="PS50887">
    <property type="entry name" value="GGDEF"/>
    <property type="match status" value="1"/>
</dbReference>
<dbReference type="CDD" id="cd01949">
    <property type="entry name" value="GGDEF"/>
    <property type="match status" value="1"/>
</dbReference>
<keyword evidence="1" id="KW-1133">Transmembrane helix</keyword>
<dbReference type="HOGENOM" id="CLU_000445_11_1_9"/>
<dbReference type="PANTHER" id="PTHR44757:SF2">
    <property type="entry name" value="BIOFILM ARCHITECTURE MAINTENANCE PROTEIN MBAA"/>
    <property type="match status" value="1"/>
</dbReference>
<protein>
    <recommendedName>
        <fullName evidence="2">GGDEF domain-containing protein</fullName>
    </recommendedName>
</protein>
<keyword evidence="1" id="KW-0812">Transmembrane</keyword>
<feature type="transmembrane region" description="Helical" evidence="1">
    <location>
        <begin position="95"/>
        <end position="113"/>
    </location>
</feature>
<dbReference type="AlphaFoldDB" id="A0A0B5AR81"/>
<dbReference type="SUPFAM" id="SSF55073">
    <property type="entry name" value="Nucleotide cyclase"/>
    <property type="match status" value="1"/>
</dbReference>
<dbReference type="InterPro" id="IPR000160">
    <property type="entry name" value="GGDEF_dom"/>
</dbReference>
<feature type="transmembrane region" description="Helical" evidence="1">
    <location>
        <begin position="39"/>
        <end position="59"/>
    </location>
</feature>
<evidence type="ECO:0000313" key="3">
    <source>
        <dbReference type="EMBL" id="AJD92596.1"/>
    </source>
</evidence>
<dbReference type="Proteomes" id="UP000031449">
    <property type="component" value="Chromosome"/>
</dbReference>
<dbReference type="KEGG" id="jeo:JMA_32790"/>
<evidence type="ECO:0000259" key="2">
    <source>
        <dbReference type="PROSITE" id="PS50887"/>
    </source>
</evidence>
<dbReference type="InterPro" id="IPR052155">
    <property type="entry name" value="Biofilm_reg_signaling"/>
</dbReference>
<feature type="transmembrane region" description="Helical" evidence="1">
    <location>
        <begin position="188"/>
        <end position="210"/>
    </location>
</feature>
<accession>A0A0B5AR81</accession>
<dbReference type="EMBL" id="CP009416">
    <property type="protein sequence ID" value="AJD92596.1"/>
    <property type="molecule type" value="Genomic_DNA"/>
</dbReference>
<feature type="transmembrane region" description="Helical" evidence="1">
    <location>
        <begin position="119"/>
        <end position="139"/>
    </location>
</feature>
<dbReference type="BioCyc" id="JESP1508404:G14D9-12560-MONOMER"/>
<organism evidence="3 4">
    <name type="scientific">Jeotgalibacillus malaysiensis</name>
    <dbReference type="NCBI Taxonomy" id="1508404"/>
    <lineage>
        <taxon>Bacteria</taxon>
        <taxon>Bacillati</taxon>
        <taxon>Bacillota</taxon>
        <taxon>Bacilli</taxon>
        <taxon>Bacillales</taxon>
        <taxon>Caryophanaceae</taxon>
        <taxon>Jeotgalibacillus</taxon>
    </lineage>
</organism>
<evidence type="ECO:0000313" key="4">
    <source>
        <dbReference type="Proteomes" id="UP000031449"/>
    </source>
</evidence>
<proteinExistence type="predicted"/>
<dbReference type="Gene3D" id="3.30.70.270">
    <property type="match status" value="1"/>
</dbReference>
<keyword evidence="1" id="KW-0472">Membrane</keyword>
<name>A0A0B5AR81_9BACL</name>
<feature type="transmembrane region" description="Helical" evidence="1">
    <location>
        <begin position="65"/>
        <end position="83"/>
    </location>
</feature>
<dbReference type="Pfam" id="PF00990">
    <property type="entry name" value="GGDEF"/>
    <property type="match status" value="1"/>
</dbReference>
<feature type="domain" description="GGDEF" evidence="2">
    <location>
        <begin position="248"/>
        <end position="381"/>
    </location>
</feature>
<feature type="transmembrane region" description="Helical" evidence="1">
    <location>
        <begin position="6"/>
        <end position="27"/>
    </location>
</feature>
<dbReference type="OrthoDB" id="69083at2"/>
<sequence length="385" mass="43559">MLLDPITLGAVVFLLAVISAVVMTITWKMNVKERGLDMWAWAAIIGGLGFLPLLFVQYIGAYAAVLNNISTLITPLLILEGIMRFKNYKKERLRLTIYTTVMSAVTALIIFFRESPNERFLVFDVVAVAIFLLSAYFLLKRSSGTERKIYMMSAAAFILMGLAFAGRWFLALNGAFEANFAAHPYTSFLFIIVIIWTVGWTYGLSIAVNFRNHNRVMKLATHDYLTGLPNRKYLNDYMEHLFQEETKDPFVLFSLDLNGFKQINDTFGHKTGDEVLIKLADALRDFAWQRYTAVRLGGDEFVVIISQPIDPHSITKKKGELRQAVECDKLIDAGVMTLKISIGHAAYPVDGQTMDELLSKADAKMYREKSERKQSSEIHSANYNI</sequence>
<feature type="transmembrane region" description="Helical" evidence="1">
    <location>
        <begin position="151"/>
        <end position="176"/>
    </location>
</feature>
<dbReference type="SMART" id="SM00267">
    <property type="entry name" value="GGDEF"/>
    <property type="match status" value="1"/>
</dbReference>
<dbReference type="STRING" id="1508404.JMA_32790"/>